<dbReference type="InterPro" id="IPR000644">
    <property type="entry name" value="CBS_dom"/>
</dbReference>
<dbReference type="EMBL" id="UHIA01000004">
    <property type="protein sequence ID" value="SUO98626.1"/>
    <property type="molecule type" value="Genomic_DNA"/>
</dbReference>
<name>A0A380N2W6_9GAMM</name>
<feature type="domain" description="CBS" evidence="8">
    <location>
        <begin position="208"/>
        <end position="267"/>
    </location>
</feature>
<dbReference type="InterPro" id="IPR035474">
    <property type="entry name" value="SIS_Kpsf"/>
</dbReference>
<dbReference type="Gene3D" id="3.40.50.10490">
    <property type="entry name" value="Glucose-6-phosphate isomerase like protein, domain 1"/>
    <property type="match status" value="1"/>
</dbReference>
<dbReference type="PROSITE" id="PS51464">
    <property type="entry name" value="SIS"/>
    <property type="match status" value="1"/>
</dbReference>
<evidence type="ECO:0000256" key="3">
    <source>
        <dbReference type="ARBA" id="ARBA00023122"/>
    </source>
</evidence>
<dbReference type="CDD" id="cd05014">
    <property type="entry name" value="SIS_Kpsf"/>
    <property type="match status" value="1"/>
</dbReference>
<keyword evidence="4 10" id="KW-0413">Isomerase</keyword>
<dbReference type="Pfam" id="PF00571">
    <property type="entry name" value="CBS"/>
    <property type="match status" value="1"/>
</dbReference>
<organism evidence="10 11">
    <name type="scientific">Suttonella indologenes</name>
    <dbReference type="NCBI Taxonomy" id="13276"/>
    <lineage>
        <taxon>Bacteria</taxon>
        <taxon>Pseudomonadati</taxon>
        <taxon>Pseudomonadota</taxon>
        <taxon>Gammaproteobacteria</taxon>
        <taxon>Cardiobacteriales</taxon>
        <taxon>Cardiobacteriaceae</taxon>
        <taxon>Suttonella</taxon>
    </lineage>
</organism>
<dbReference type="Gene3D" id="3.10.580.10">
    <property type="entry name" value="CBS-domain"/>
    <property type="match status" value="1"/>
</dbReference>
<keyword evidence="3 7" id="KW-0129">CBS domain</keyword>
<evidence type="ECO:0000259" key="9">
    <source>
        <dbReference type="PROSITE" id="PS51464"/>
    </source>
</evidence>
<dbReference type="PROSITE" id="PS51371">
    <property type="entry name" value="CBS"/>
    <property type="match status" value="2"/>
</dbReference>
<comment type="similarity">
    <text evidence="1 4">Belongs to the SIS family. GutQ/KpsF subfamily.</text>
</comment>
<comment type="catalytic activity">
    <reaction evidence="4">
        <text>D-arabinose 5-phosphate = D-ribulose 5-phosphate</text>
        <dbReference type="Rhea" id="RHEA:23104"/>
        <dbReference type="ChEBI" id="CHEBI:57693"/>
        <dbReference type="ChEBI" id="CHEBI:58121"/>
        <dbReference type="EC" id="5.3.1.13"/>
    </reaction>
</comment>
<dbReference type="GO" id="GO:0019146">
    <property type="term" value="F:arabinose-5-phosphate isomerase activity"/>
    <property type="evidence" value="ECO:0007669"/>
    <property type="project" value="UniProtKB-EC"/>
</dbReference>
<keyword evidence="2" id="KW-0677">Repeat</keyword>
<dbReference type="InterPro" id="IPR046348">
    <property type="entry name" value="SIS_dom_sf"/>
</dbReference>
<feature type="site" description="Catalytically relevant" evidence="6">
    <location>
        <position position="57"/>
    </location>
</feature>
<evidence type="ECO:0000256" key="4">
    <source>
        <dbReference type="PIRNR" id="PIRNR004692"/>
    </source>
</evidence>
<dbReference type="Proteomes" id="UP000254575">
    <property type="component" value="Unassembled WGS sequence"/>
</dbReference>
<evidence type="ECO:0000313" key="11">
    <source>
        <dbReference type="Proteomes" id="UP000254575"/>
    </source>
</evidence>
<proteinExistence type="inferred from homology"/>
<feature type="domain" description="CBS" evidence="8">
    <location>
        <begin position="275"/>
        <end position="326"/>
    </location>
</feature>
<dbReference type="PANTHER" id="PTHR42745:SF1">
    <property type="entry name" value="ARABINOSE 5-PHOSPHATE ISOMERASE KDSD"/>
    <property type="match status" value="1"/>
</dbReference>
<dbReference type="PANTHER" id="PTHR42745">
    <property type="match status" value="1"/>
</dbReference>
<dbReference type="InterPro" id="IPR004800">
    <property type="entry name" value="KdsD/KpsF-type"/>
</dbReference>
<feature type="site" description="Catalytically relevant" evidence="6">
    <location>
        <position position="150"/>
    </location>
</feature>
<dbReference type="Pfam" id="PF01380">
    <property type="entry name" value="SIS"/>
    <property type="match status" value="1"/>
</dbReference>
<keyword evidence="5" id="KW-0862">Zinc</keyword>
<dbReference type="AlphaFoldDB" id="A0A380N2W6"/>
<feature type="site" description="Catalytically relevant" evidence="6">
    <location>
        <position position="109"/>
    </location>
</feature>
<dbReference type="SUPFAM" id="SSF53697">
    <property type="entry name" value="SIS domain"/>
    <property type="match status" value="1"/>
</dbReference>
<feature type="site" description="Catalytically relevant" evidence="6">
    <location>
        <position position="191"/>
    </location>
</feature>
<protein>
    <recommendedName>
        <fullName evidence="4">Arabinose 5-phosphate isomerase</fullName>
        <shortName evidence="4">API</shortName>
        <ecNumber evidence="4">5.3.1.13</ecNumber>
    </recommendedName>
</protein>
<accession>A0A380N2W6</accession>
<evidence type="ECO:0000259" key="8">
    <source>
        <dbReference type="PROSITE" id="PS51371"/>
    </source>
</evidence>
<evidence type="ECO:0000313" key="10">
    <source>
        <dbReference type="EMBL" id="SUO98626.1"/>
    </source>
</evidence>
<dbReference type="GO" id="GO:1901135">
    <property type="term" value="P:carbohydrate derivative metabolic process"/>
    <property type="evidence" value="ECO:0007669"/>
    <property type="project" value="InterPro"/>
</dbReference>
<evidence type="ECO:0000256" key="7">
    <source>
        <dbReference type="PROSITE-ProRule" id="PRU00703"/>
    </source>
</evidence>
<evidence type="ECO:0000256" key="1">
    <source>
        <dbReference type="ARBA" id="ARBA00008165"/>
    </source>
</evidence>
<dbReference type="GO" id="GO:0046872">
    <property type="term" value="F:metal ion binding"/>
    <property type="evidence" value="ECO:0007669"/>
    <property type="project" value="UniProtKB-KW"/>
</dbReference>
<dbReference type="GO" id="GO:0005975">
    <property type="term" value="P:carbohydrate metabolic process"/>
    <property type="evidence" value="ECO:0007669"/>
    <property type="project" value="InterPro"/>
</dbReference>
<dbReference type="InterPro" id="IPR001347">
    <property type="entry name" value="SIS_dom"/>
</dbReference>
<dbReference type="GO" id="GO:0097367">
    <property type="term" value="F:carbohydrate derivative binding"/>
    <property type="evidence" value="ECO:0007669"/>
    <property type="project" value="InterPro"/>
</dbReference>
<dbReference type="PIRSF" id="PIRSF004692">
    <property type="entry name" value="KdsD_KpsF"/>
    <property type="match status" value="1"/>
</dbReference>
<dbReference type="CDD" id="cd04604">
    <property type="entry name" value="CBS_pair_SIS_assoc"/>
    <property type="match status" value="1"/>
</dbReference>
<dbReference type="FunFam" id="3.40.50.10490:FF:000011">
    <property type="entry name" value="Arabinose 5-phosphate isomerase"/>
    <property type="match status" value="1"/>
</dbReference>
<dbReference type="InterPro" id="IPR046342">
    <property type="entry name" value="CBS_dom_sf"/>
</dbReference>
<sequence length="326" mass="34288">MSNANPEQMQAHARQVLSIEAEAVLAQQALIVEPAFVQACEAILNTRGHVIVSGLGKSGHIGAKIAATLASTGTPAFFVHPTEAGHGDMGMLTAADTLIAISFSGESGELMTMIPLAQAMGLSVIAITGRTQSAMAQAADIHLHLRVEKEACPLGLAPTSSSTATLALCDALAVAIMQARDFSSADFARSHPFGRLGRRLITKIGDVMRKGAELPLNRAEDSVQTALFQITDKRLGLTLICDEAQQLLGIYTDGDLRRSLGKYPDALSLPLSEVMTHAPLTTHSAALAAQALMLMQNRHITALPVVENGKLCGVVHIHDLLQAGVA</sequence>
<dbReference type="EC" id="5.3.1.13" evidence="4"/>
<dbReference type="RefSeq" id="WP_115219423.1">
    <property type="nucleotide sequence ID" value="NZ_UHIA01000004.1"/>
</dbReference>
<dbReference type="NCBIfam" id="TIGR00393">
    <property type="entry name" value="kpsF"/>
    <property type="match status" value="1"/>
</dbReference>
<evidence type="ECO:0000256" key="6">
    <source>
        <dbReference type="PIRSR" id="PIRSR004692-3"/>
    </source>
</evidence>
<keyword evidence="11" id="KW-1185">Reference proteome</keyword>
<gene>
    <name evidence="10" type="primary">kdsD</name>
    <name evidence="10" type="ORF">NCTC10717_02382</name>
</gene>
<reference evidence="10 11" key="1">
    <citation type="submission" date="2018-06" db="EMBL/GenBank/DDBJ databases">
        <authorList>
            <consortium name="Pathogen Informatics"/>
            <person name="Doyle S."/>
        </authorList>
    </citation>
    <scope>NUCLEOTIDE SEQUENCE [LARGE SCALE GENOMIC DNA]</scope>
    <source>
        <strain evidence="10 11">NCTC10717</strain>
    </source>
</reference>
<dbReference type="InterPro" id="IPR050986">
    <property type="entry name" value="GutQ/KpsF_isomerases"/>
</dbReference>
<evidence type="ECO:0000256" key="2">
    <source>
        <dbReference type="ARBA" id="ARBA00022737"/>
    </source>
</evidence>
<evidence type="ECO:0000256" key="5">
    <source>
        <dbReference type="PIRSR" id="PIRSR004692-2"/>
    </source>
</evidence>
<keyword evidence="5" id="KW-0479">Metal-binding</keyword>
<dbReference type="OrthoDB" id="9762536at2"/>
<feature type="domain" description="SIS" evidence="9">
    <location>
        <begin position="39"/>
        <end position="182"/>
    </location>
</feature>
<feature type="binding site" evidence="5">
    <location>
        <position position="80"/>
    </location>
    <ligand>
        <name>Zn(2+)</name>
        <dbReference type="ChEBI" id="CHEBI:29105"/>
    </ligand>
</feature>